<name>A0A6A6BUM7_ZASCE</name>
<proteinExistence type="predicted"/>
<accession>A0A6A6BUM7</accession>
<dbReference type="Proteomes" id="UP000799537">
    <property type="component" value="Unassembled WGS sequence"/>
</dbReference>
<dbReference type="AlphaFoldDB" id="A0A6A6BUM7"/>
<dbReference type="EMBL" id="ML993663">
    <property type="protein sequence ID" value="KAF2158451.1"/>
    <property type="molecule type" value="Genomic_DNA"/>
</dbReference>
<dbReference type="InterPro" id="IPR055647">
    <property type="entry name" value="DUF7223"/>
</dbReference>
<evidence type="ECO:0000259" key="2">
    <source>
        <dbReference type="Pfam" id="PF22974"/>
    </source>
</evidence>
<dbReference type="Pfam" id="PF23865">
    <property type="entry name" value="DUF7223"/>
    <property type="match status" value="1"/>
</dbReference>
<dbReference type="RefSeq" id="XP_033659340.1">
    <property type="nucleotide sequence ID" value="XM_033810168.1"/>
</dbReference>
<feature type="domain" description="DUF7029" evidence="2">
    <location>
        <begin position="103"/>
        <end position="204"/>
    </location>
</feature>
<keyword evidence="5" id="KW-1185">Reference proteome</keyword>
<reference evidence="4" key="1">
    <citation type="journal article" date="2020" name="Stud. Mycol.">
        <title>101 Dothideomycetes genomes: a test case for predicting lifestyles and emergence of pathogens.</title>
        <authorList>
            <person name="Haridas S."/>
            <person name="Albert R."/>
            <person name="Binder M."/>
            <person name="Bloem J."/>
            <person name="Labutti K."/>
            <person name="Salamov A."/>
            <person name="Andreopoulos B."/>
            <person name="Baker S."/>
            <person name="Barry K."/>
            <person name="Bills G."/>
            <person name="Bluhm B."/>
            <person name="Cannon C."/>
            <person name="Castanera R."/>
            <person name="Culley D."/>
            <person name="Daum C."/>
            <person name="Ezra D."/>
            <person name="Gonzalez J."/>
            <person name="Henrissat B."/>
            <person name="Kuo A."/>
            <person name="Liang C."/>
            <person name="Lipzen A."/>
            <person name="Lutzoni F."/>
            <person name="Magnuson J."/>
            <person name="Mondo S."/>
            <person name="Nolan M."/>
            <person name="Ohm R."/>
            <person name="Pangilinan J."/>
            <person name="Park H.-J."/>
            <person name="Ramirez L."/>
            <person name="Alfaro M."/>
            <person name="Sun H."/>
            <person name="Tritt A."/>
            <person name="Yoshinaga Y."/>
            <person name="Zwiers L.-H."/>
            <person name="Turgeon B."/>
            <person name="Goodwin S."/>
            <person name="Spatafora J."/>
            <person name="Crous P."/>
            <person name="Grigoriev I."/>
        </authorList>
    </citation>
    <scope>NUCLEOTIDE SEQUENCE</scope>
    <source>
        <strain evidence="4">ATCC 36951</strain>
    </source>
</reference>
<dbReference type="Pfam" id="PF22974">
    <property type="entry name" value="DUF7029"/>
    <property type="match status" value="1"/>
</dbReference>
<organism evidence="4 5">
    <name type="scientific">Zasmidium cellare ATCC 36951</name>
    <dbReference type="NCBI Taxonomy" id="1080233"/>
    <lineage>
        <taxon>Eukaryota</taxon>
        <taxon>Fungi</taxon>
        <taxon>Dikarya</taxon>
        <taxon>Ascomycota</taxon>
        <taxon>Pezizomycotina</taxon>
        <taxon>Dothideomycetes</taxon>
        <taxon>Dothideomycetidae</taxon>
        <taxon>Mycosphaerellales</taxon>
        <taxon>Mycosphaerellaceae</taxon>
        <taxon>Zasmidium</taxon>
    </lineage>
</organism>
<dbReference type="OrthoDB" id="160645at2759"/>
<evidence type="ECO:0000313" key="5">
    <source>
        <dbReference type="Proteomes" id="UP000799537"/>
    </source>
</evidence>
<evidence type="ECO:0000259" key="3">
    <source>
        <dbReference type="Pfam" id="PF23865"/>
    </source>
</evidence>
<feature type="chain" id="PRO_5025370361" evidence="1">
    <location>
        <begin position="16"/>
        <end position="509"/>
    </location>
</feature>
<keyword evidence="1" id="KW-0732">Signal</keyword>
<protein>
    <submittedName>
        <fullName evidence="4">Uncharacterized protein</fullName>
    </submittedName>
</protein>
<dbReference type="InterPro" id="IPR054293">
    <property type="entry name" value="DUF7029"/>
</dbReference>
<feature type="domain" description="DUF7223" evidence="3">
    <location>
        <begin position="243"/>
        <end position="500"/>
    </location>
</feature>
<gene>
    <name evidence="4" type="ORF">M409DRAFT_31030</name>
</gene>
<evidence type="ECO:0000313" key="4">
    <source>
        <dbReference type="EMBL" id="KAF2158451.1"/>
    </source>
</evidence>
<sequence>MAAVLAMASILPVSATPTFFANSLNAREVAIIYGPISPSIVEEFEVRTVGSHLAAHHPRWPNWSNMLNTGRPFGLRDSESFYWGTNGNPLANLTAYADGTGIKILSLERFSNVLNTAKCNGNSIDLTFTEEVQFDEIAQAWHWVNDAAENHIVFVTESAECNAADGDDGVRQPWLVTNAAFDDATNIVTLQAEPQTWEQAFSNWHLRVSNTGILPPEHQRRLLARNSIDKRVSLDFDKSIPISHSFTSSSLEYGSLTLTCSDCKIEGALDFDIDISPKVLTIHPGLDGYVRFGATGIGATVEITAELAAGEAPYKFEKELFDIALPYSIKIPHVMTLGPQLKYEMTGSIGKTESKASITTGLQLSIPNNAIYYHSFDDSSQDQMAYWTPKLTPIEPDIEISSSASATFAGEVRLVLEGSVLNLDAEIGFSLAAPSFNIQAATSKECGKKKDKAGVEVDVGVGVEINAYEVAKAEFLGKERKAEAKQPIFSTTRPFYSTCVVTPTARRVV</sequence>
<feature type="signal peptide" evidence="1">
    <location>
        <begin position="1"/>
        <end position="15"/>
    </location>
</feature>
<dbReference type="GeneID" id="54563440"/>
<evidence type="ECO:0000256" key="1">
    <source>
        <dbReference type="SAM" id="SignalP"/>
    </source>
</evidence>